<keyword evidence="2" id="KW-1185">Reference proteome</keyword>
<evidence type="ECO:0000313" key="1">
    <source>
        <dbReference type="EMBL" id="KAK7742158.1"/>
    </source>
</evidence>
<evidence type="ECO:0000313" key="2">
    <source>
        <dbReference type="Proteomes" id="UP001320245"/>
    </source>
</evidence>
<gene>
    <name evidence="1" type="ORF">SLS53_004744</name>
</gene>
<accession>A0AAN9UEW0</accession>
<dbReference type="AlphaFoldDB" id="A0AAN9UEW0"/>
<proteinExistence type="predicted"/>
<dbReference type="EMBL" id="JAJSPL020000016">
    <property type="protein sequence ID" value="KAK7742158.1"/>
    <property type="molecule type" value="Genomic_DNA"/>
</dbReference>
<name>A0AAN9UEW0_9PEZI</name>
<protein>
    <submittedName>
        <fullName evidence="1">Uncharacterized protein</fullName>
    </submittedName>
</protein>
<organism evidence="1 2">
    <name type="scientific">Cytospora paraplurivora</name>
    <dbReference type="NCBI Taxonomy" id="2898453"/>
    <lineage>
        <taxon>Eukaryota</taxon>
        <taxon>Fungi</taxon>
        <taxon>Dikarya</taxon>
        <taxon>Ascomycota</taxon>
        <taxon>Pezizomycotina</taxon>
        <taxon>Sordariomycetes</taxon>
        <taxon>Sordariomycetidae</taxon>
        <taxon>Diaporthales</taxon>
        <taxon>Cytosporaceae</taxon>
        <taxon>Cytospora</taxon>
    </lineage>
</organism>
<dbReference type="Proteomes" id="UP001320245">
    <property type="component" value="Unassembled WGS sequence"/>
</dbReference>
<reference evidence="1 2" key="1">
    <citation type="journal article" date="2023" name="PLoS ONE">
        <title>Cytospora paraplurivora sp. nov. isolated from orchards with fruit tree decline syndrome in Ontario, Canada.</title>
        <authorList>
            <person name="Ilyukhin E."/>
            <person name="Nguyen H.D.T."/>
            <person name="Castle A.J."/>
            <person name="Ellouze W."/>
        </authorList>
    </citation>
    <scope>NUCLEOTIDE SEQUENCE [LARGE SCALE GENOMIC DNA]</scope>
    <source>
        <strain evidence="1 2">FDS-564</strain>
    </source>
</reference>
<comment type="caution">
    <text evidence="1">The sequence shown here is derived from an EMBL/GenBank/DDBJ whole genome shotgun (WGS) entry which is preliminary data.</text>
</comment>
<sequence length="176" mass="19278">MLARLEREQLLQDQTSEVKNLGLIMALYIQLASDMRGGSLLQGDEEETVKKSSPRFKFNPSDFDAHILAYANKFAIAFRGHKDIDDLVAELDTDAKLPASGLDPWGWDTAFQSYSKDNAVPPPMGRGKAAIGGDNLDITTWSSAERKEYVPPLLHLVSSTVTAGSASPFLGLFAKY</sequence>